<dbReference type="InterPro" id="IPR013022">
    <property type="entry name" value="Xyl_isomerase-like_TIM-brl"/>
</dbReference>
<comment type="similarity">
    <text evidence="2">Belongs to the hyi family.</text>
</comment>
<dbReference type="InterPro" id="IPR036237">
    <property type="entry name" value="Xyl_isomerase-like_sf"/>
</dbReference>
<dbReference type="FunFam" id="3.20.20.150:FF:000007">
    <property type="entry name" value="Hydroxypyruvate isomerase"/>
    <property type="match status" value="1"/>
</dbReference>
<feature type="domain" description="Xylose isomerase-like TIM barrel" evidence="4">
    <location>
        <begin position="22"/>
        <end position="252"/>
    </location>
</feature>
<name>A0A7W6LJ02_9HYPH</name>
<dbReference type="AlphaFoldDB" id="A0A7W6LJ02"/>
<gene>
    <name evidence="5" type="ORF">GGQ72_003826</name>
</gene>
<dbReference type="InterPro" id="IPR026040">
    <property type="entry name" value="HyI-like"/>
</dbReference>
<dbReference type="GO" id="GO:0046487">
    <property type="term" value="P:glyoxylate metabolic process"/>
    <property type="evidence" value="ECO:0007669"/>
    <property type="project" value="TreeGrafter"/>
</dbReference>
<evidence type="ECO:0000256" key="3">
    <source>
        <dbReference type="PIRSR" id="PIRSR006241-50"/>
    </source>
</evidence>
<proteinExistence type="inferred from homology"/>
<organism evidence="5 6">
    <name type="scientific">Rhizobium rhizoryzae</name>
    <dbReference type="NCBI Taxonomy" id="451876"/>
    <lineage>
        <taxon>Bacteria</taxon>
        <taxon>Pseudomonadati</taxon>
        <taxon>Pseudomonadota</taxon>
        <taxon>Alphaproteobacteria</taxon>
        <taxon>Hyphomicrobiales</taxon>
        <taxon>Rhizobiaceae</taxon>
        <taxon>Rhizobium/Agrobacterium group</taxon>
        <taxon>Rhizobium</taxon>
    </lineage>
</organism>
<keyword evidence="5" id="KW-0670">Pyruvate</keyword>
<dbReference type="SUPFAM" id="SSF51658">
    <property type="entry name" value="Xylose isomerase-like"/>
    <property type="match status" value="1"/>
</dbReference>
<feature type="active site" description="Proton donor/acceptor" evidence="3">
    <location>
        <position position="237"/>
    </location>
</feature>
<dbReference type="EMBL" id="JACIEC010000006">
    <property type="protein sequence ID" value="MBB4145263.1"/>
    <property type="molecule type" value="Genomic_DNA"/>
</dbReference>
<dbReference type="EC" id="5.3.1.22" evidence="5"/>
<evidence type="ECO:0000313" key="5">
    <source>
        <dbReference type="EMBL" id="MBB4145263.1"/>
    </source>
</evidence>
<evidence type="ECO:0000256" key="2">
    <source>
        <dbReference type="PIRNR" id="PIRNR006241"/>
    </source>
</evidence>
<dbReference type="PANTHER" id="PTHR43489">
    <property type="entry name" value="ISOMERASE"/>
    <property type="match status" value="1"/>
</dbReference>
<dbReference type="Gene3D" id="3.20.20.150">
    <property type="entry name" value="Divalent-metal-dependent TIM barrel enzymes"/>
    <property type="match status" value="1"/>
</dbReference>
<accession>A0A7W6LJ02</accession>
<dbReference type="InterPro" id="IPR050417">
    <property type="entry name" value="Sugar_Epim/Isomerase"/>
</dbReference>
<protein>
    <submittedName>
        <fullName evidence="5">Hydroxypyruvate isomerase</fullName>
        <ecNumber evidence="5">5.3.1.22</ecNumber>
    </submittedName>
</protein>
<dbReference type="Pfam" id="PF01261">
    <property type="entry name" value="AP_endonuc_2"/>
    <property type="match status" value="1"/>
</dbReference>
<sequence length="258" mass="28163">MATRFSANLGFLWQELSLPDAIRAAKSAGFDAVECHWPYNESVDRLKAALDETGLAMLGLNTVRGRVEAGENGLAALPGRELEAQTAIRQALDYAVALDVPNIHVMAGKASGEVAHATYVANLTIACELAAAHGKTILIEPLNSRDAPDYFLSTTAQAVSVIEKVGHANLKIMFDCYHVQIMEGDLCRRFERLMPHVGHVQIAAVPDRGEPDSGEIDYPYVLSRLAFLGWDRPIGAEYRPRATTDAGLGWMSRFEGRK</sequence>
<dbReference type="PIRSF" id="PIRSF006241">
    <property type="entry name" value="HyI"/>
    <property type="match status" value="1"/>
</dbReference>
<dbReference type="RefSeq" id="WP_165132029.1">
    <property type="nucleotide sequence ID" value="NZ_CP049249.1"/>
</dbReference>
<reference evidence="5 6" key="1">
    <citation type="submission" date="2020-08" db="EMBL/GenBank/DDBJ databases">
        <title>Genomic Encyclopedia of Type Strains, Phase IV (KMG-IV): sequencing the most valuable type-strain genomes for metagenomic binning, comparative biology and taxonomic classification.</title>
        <authorList>
            <person name="Goeker M."/>
        </authorList>
    </citation>
    <scope>NUCLEOTIDE SEQUENCE [LARGE SCALE GENOMIC DNA]</scope>
    <source>
        <strain evidence="5 6">DSM 29514</strain>
    </source>
</reference>
<evidence type="ECO:0000259" key="4">
    <source>
        <dbReference type="Pfam" id="PF01261"/>
    </source>
</evidence>
<dbReference type="GO" id="GO:0008903">
    <property type="term" value="F:hydroxypyruvate isomerase activity"/>
    <property type="evidence" value="ECO:0007669"/>
    <property type="project" value="UniProtKB-EC"/>
</dbReference>
<evidence type="ECO:0000256" key="1">
    <source>
        <dbReference type="ARBA" id="ARBA00023235"/>
    </source>
</evidence>
<feature type="active site" description="Proton donor/acceptor" evidence="3">
    <location>
        <position position="140"/>
    </location>
</feature>
<comment type="caution">
    <text evidence="5">The sequence shown here is derived from an EMBL/GenBank/DDBJ whole genome shotgun (WGS) entry which is preliminary data.</text>
</comment>
<keyword evidence="1 2" id="KW-0413">Isomerase</keyword>
<keyword evidence="6" id="KW-1185">Reference proteome</keyword>
<dbReference type="PANTHER" id="PTHR43489:SF6">
    <property type="entry name" value="HYDROXYPYRUVATE ISOMERASE-RELATED"/>
    <property type="match status" value="1"/>
</dbReference>
<evidence type="ECO:0000313" key="6">
    <source>
        <dbReference type="Proteomes" id="UP000519897"/>
    </source>
</evidence>
<dbReference type="Proteomes" id="UP000519897">
    <property type="component" value="Unassembled WGS sequence"/>
</dbReference>